<evidence type="ECO:0000256" key="1">
    <source>
        <dbReference type="ARBA" id="ARBA00007626"/>
    </source>
</evidence>
<proteinExistence type="inferred from homology"/>
<dbReference type="PANTHER" id="PTHR46128:SF346">
    <property type="entry name" value="PENTACOTRIPEPTIDE-REPEAT REGION OF PRORP DOMAIN-CONTAINING PROTEIN"/>
    <property type="match status" value="1"/>
</dbReference>
<dbReference type="InterPro" id="IPR011990">
    <property type="entry name" value="TPR-like_helical_dom_sf"/>
</dbReference>
<dbReference type="PANTHER" id="PTHR46128">
    <property type="entry name" value="MITOCHONDRIAL GROUP I INTRON SPLICING FACTOR CCM1"/>
    <property type="match status" value="1"/>
</dbReference>
<feature type="repeat" description="PPR" evidence="3">
    <location>
        <begin position="271"/>
        <end position="305"/>
    </location>
</feature>
<dbReference type="PROSITE" id="PS51375">
    <property type="entry name" value="PPR"/>
    <property type="match status" value="6"/>
</dbReference>
<evidence type="ECO:0000256" key="3">
    <source>
        <dbReference type="PROSITE-ProRule" id="PRU00708"/>
    </source>
</evidence>
<protein>
    <recommendedName>
        <fullName evidence="5">Pentacotripeptide-repeat region of PRORP domain-containing protein</fullName>
    </recommendedName>
</protein>
<feature type="repeat" description="PPR" evidence="3">
    <location>
        <begin position="447"/>
        <end position="481"/>
    </location>
</feature>
<evidence type="ECO:0000313" key="4">
    <source>
        <dbReference type="EMBL" id="VFU38848.1"/>
    </source>
</evidence>
<gene>
    <name evidence="4" type="ORF">SVIM_LOCUS213567</name>
</gene>
<evidence type="ECO:0000256" key="2">
    <source>
        <dbReference type="ARBA" id="ARBA00022737"/>
    </source>
</evidence>
<comment type="similarity">
    <text evidence="1">Belongs to the PPR family. P subfamily.</text>
</comment>
<sequence>MAINPQSFLGFLSLTNKITRYSLPHLLRSSIPFSTLDPPQFTTSHDDTKLQSNLDEDHVLNELCNLLPISPNPPIPHPYNHDRSISNKQVEIRPVFDRFLSPEEKLRGVFVQKIKGKSGIERALSECSVDLSLDVVAKVLNRGNLGGEAMITFFNWAIKQPMISKDVDSYNVVIRALGRRKYIDFMVNVLHELRVDGVSMNLETLSIVMDSLVRARRVYKAIQMFGNLEEEFGLECDAESLNVLLQCLCRRSHVGAANSYFNSVKRKIPFNCMTYNVIIGGWSKFGRVSEMQRVFEEMEEDGFSPDCLSFSYLLEGLGRAGRIEDAVKIFGSMEEKGCVPDTNVCNAMISNFISVGDLDECMKYYRCLLSKNCDPNIDTYTRMISGLIKASKVADALEMFNEMLSRGMVTETGTAYKLLLMRLSRFGKCGMMLKIWDEMKESGYSSDMEVYEYLISGLCNIGQFENAVLVMEESLRKGFCPSRFICSKLNTRLLASNKVERAYRLFLKIKRARCSENARRCMRANGWHF</sequence>
<organism evidence="4">
    <name type="scientific">Salix viminalis</name>
    <name type="common">Common osier</name>
    <name type="synonym">Basket willow</name>
    <dbReference type="NCBI Taxonomy" id="40686"/>
    <lineage>
        <taxon>Eukaryota</taxon>
        <taxon>Viridiplantae</taxon>
        <taxon>Streptophyta</taxon>
        <taxon>Embryophyta</taxon>
        <taxon>Tracheophyta</taxon>
        <taxon>Spermatophyta</taxon>
        <taxon>Magnoliopsida</taxon>
        <taxon>eudicotyledons</taxon>
        <taxon>Gunneridae</taxon>
        <taxon>Pentapetalae</taxon>
        <taxon>rosids</taxon>
        <taxon>fabids</taxon>
        <taxon>Malpighiales</taxon>
        <taxon>Salicaceae</taxon>
        <taxon>Saliceae</taxon>
        <taxon>Salix</taxon>
    </lineage>
</organism>
<keyword evidence="2" id="KW-0677">Repeat</keyword>
<dbReference type="Gene3D" id="1.25.40.10">
    <property type="entry name" value="Tetratricopeptide repeat domain"/>
    <property type="match status" value="3"/>
</dbReference>
<accession>A0A6N2LCR6</accession>
<dbReference type="InterPro" id="IPR050872">
    <property type="entry name" value="PPR_P_subfamily"/>
</dbReference>
<feature type="repeat" description="PPR" evidence="3">
    <location>
        <begin position="376"/>
        <end position="410"/>
    </location>
</feature>
<dbReference type="EMBL" id="CAADRP010001446">
    <property type="protein sequence ID" value="VFU38848.1"/>
    <property type="molecule type" value="Genomic_DNA"/>
</dbReference>
<dbReference type="InterPro" id="IPR002885">
    <property type="entry name" value="PPR_rpt"/>
</dbReference>
<dbReference type="AlphaFoldDB" id="A0A6N2LCR6"/>
<reference evidence="4" key="1">
    <citation type="submission" date="2019-03" db="EMBL/GenBank/DDBJ databases">
        <authorList>
            <person name="Mank J."/>
            <person name="Almeida P."/>
        </authorList>
    </citation>
    <scope>NUCLEOTIDE SEQUENCE</scope>
    <source>
        <strain evidence="4">78183</strain>
    </source>
</reference>
<feature type="repeat" description="PPR" evidence="3">
    <location>
        <begin position="166"/>
        <end position="200"/>
    </location>
</feature>
<feature type="repeat" description="PPR" evidence="3">
    <location>
        <begin position="306"/>
        <end position="340"/>
    </location>
</feature>
<feature type="repeat" description="PPR" evidence="3">
    <location>
        <begin position="341"/>
        <end position="375"/>
    </location>
</feature>
<dbReference type="Pfam" id="PF13041">
    <property type="entry name" value="PPR_2"/>
    <property type="match status" value="2"/>
</dbReference>
<evidence type="ECO:0008006" key="5">
    <source>
        <dbReference type="Google" id="ProtNLM"/>
    </source>
</evidence>
<name>A0A6N2LCR6_SALVM</name>
<dbReference type="NCBIfam" id="TIGR00756">
    <property type="entry name" value="PPR"/>
    <property type="match status" value="6"/>
</dbReference>
<dbReference type="Pfam" id="PF01535">
    <property type="entry name" value="PPR"/>
    <property type="match status" value="3"/>
</dbReference>